<feature type="compositionally biased region" description="Low complexity" evidence="1">
    <location>
        <begin position="35"/>
        <end position="61"/>
    </location>
</feature>
<dbReference type="AlphaFoldDB" id="A0A0U0XWG8"/>
<dbReference type="EMBL" id="QXBN01000002">
    <property type="protein sequence ID" value="RIT42455.1"/>
    <property type="molecule type" value="Genomic_DNA"/>
</dbReference>
<feature type="compositionally biased region" description="Pro residues" evidence="1">
    <location>
        <begin position="197"/>
        <end position="213"/>
    </location>
</feature>
<sequence length="213" mass="22429">MADSKRRPASGRSRGPAPAARKRTPVKRPVQKVVRGPARSGPAAPAKATKSGGASSAVAASIERSAEHQSEQRLGSTARRAAILAAVVCALTLTVAGPVRTYFSQQAEKSQLAAAEAQLRDQISSLEDKKRRLADPAYIAAQARERLGFVMPGEVPFQVQLPNTPVDVKPQGQGPVDTGNPWYTNLWHNIADSPTVVPTPPPAVPPAPPAPHP</sequence>
<feature type="compositionally biased region" description="Basic residues" evidence="1">
    <location>
        <begin position="20"/>
        <end position="30"/>
    </location>
</feature>
<dbReference type="EMBL" id="CSUW01000002">
    <property type="protein sequence ID" value="CPT12919.1"/>
    <property type="molecule type" value="Genomic_DNA"/>
</dbReference>
<dbReference type="Proteomes" id="UP000284557">
    <property type="component" value="Unassembled WGS sequence"/>
</dbReference>
<feature type="transmembrane region" description="Helical" evidence="2">
    <location>
        <begin position="81"/>
        <end position="103"/>
    </location>
</feature>
<dbReference type="Proteomes" id="UP000038487">
    <property type="component" value="Unassembled WGS sequence"/>
</dbReference>
<evidence type="ECO:0000313" key="6">
    <source>
        <dbReference type="Proteomes" id="UP000284557"/>
    </source>
</evidence>
<protein>
    <submittedName>
        <fullName evidence="3">Conserved membrane protein</fullName>
    </submittedName>
    <submittedName>
        <fullName evidence="4">Septum formation initiator family protein</fullName>
    </submittedName>
</protein>
<evidence type="ECO:0000256" key="1">
    <source>
        <dbReference type="SAM" id="MobiDB-lite"/>
    </source>
</evidence>
<keyword evidence="2" id="KW-0472">Membrane</keyword>
<evidence type="ECO:0000256" key="2">
    <source>
        <dbReference type="SAM" id="Phobius"/>
    </source>
</evidence>
<proteinExistence type="predicted"/>
<name>A0A0U0XWG8_9MYCO</name>
<evidence type="ECO:0000313" key="5">
    <source>
        <dbReference type="Proteomes" id="UP000038487"/>
    </source>
</evidence>
<feature type="region of interest" description="Disordered" evidence="1">
    <location>
        <begin position="192"/>
        <end position="213"/>
    </location>
</feature>
<dbReference type="Pfam" id="PF04977">
    <property type="entry name" value="DivIC"/>
    <property type="match status" value="1"/>
</dbReference>
<accession>A0A0U0XWG8</accession>
<keyword evidence="2" id="KW-0812">Transmembrane</keyword>
<reference evidence="3 5" key="1">
    <citation type="submission" date="2015-03" db="EMBL/GenBank/DDBJ databases">
        <authorList>
            <consortium name="Pathogen Informatics"/>
            <person name="Murphy D."/>
        </authorList>
    </citation>
    <scope>NUCLEOTIDE SEQUENCE [LARGE SCALE GENOMIC DNA]</scope>
    <source>
        <strain evidence="3 5">PAP036</strain>
    </source>
</reference>
<feature type="region of interest" description="Disordered" evidence="1">
    <location>
        <begin position="1"/>
        <end position="73"/>
    </location>
</feature>
<dbReference type="InterPro" id="IPR007060">
    <property type="entry name" value="FtsL/DivIC"/>
</dbReference>
<keyword evidence="2" id="KW-1133">Transmembrane helix</keyword>
<gene>
    <name evidence="4" type="ORF">D2E76_03110</name>
    <name evidence="3" type="ORF">ERS075527_01225</name>
</gene>
<comment type="caution">
    <text evidence="3">The sequence shown here is derived from an EMBL/GenBank/DDBJ whole genome shotgun (WGS) entry which is preliminary data.</text>
</comment>
<evidence type="ECO:0000313" key="3">
    <source>
        <dbReference type="EMBL" id="CPT12919.1"/>
    </source>
</evidence>
<evidence type="ECO:0000313" key="4">
    <source>
        <dbReference type="EMBL" id="RIT42455.1"/>
    </source>
</evidence>
<reference evidence="4 6" key="2">
    <citation type="submission" date="2018-08" db="EMBL/GenBank/DDBJ databases">
        <title>Linezolid Resistance in Mycobacterium abscessus: MIC Distribution and Comprehensive Investigation of Resistance Mechanisms.</title>
        <authorList>
            <person name="Ye M."/>
            <person name="Xu L."/>
            <person name="Zou Y."/>
            <person name="Li B."/>
            <person name="Guo Q."/>
            <person name="Zhang Y."/>
            <person name="Zhan M."/>
            <person name="Xu B."/>
            <person name="Yu F."/>
            <person name="Zhang Z."/>
            <person name="Chu H."/>
        </authorList>
    </citation>
    <scope>NUCLEOTIDE SEQUENCE [LARGE SCALE GENOMIC DNA]</scope>
    <source>
        <strain evidence="4 6">G143</strain>
    </source>
</reference>
<organism evidence="3 5">
    <name type="scientific">Mycobacteroides abscessus</name>
    <dbReference type="NCBI Taxonomy" id="36809"/>
    <lineage>
        <taxon>Bacteria</taxon>
        <taxon>Bacillati</taxon>
        <taxon>Actinomycetota</taxon>
        <taxon>Actinomycetes</taxon>
        <taxon>Mycobacteriales</taxon>
        <taxon>Mycobacteriaceae</taxon>
        <taxon>Mycobacteroides</taxon>
    </lineage>
</organism>